<reference evidence="2" key="2">
    <citation type="journal article" date="2015" name="Data Brief">
        <title>Shoot transcriptome of the giant reed, Arundo donax.</title>
        <authorList>
            <person name="Barrero R.A."/>
            <person name="Guerrero F.D."/>
            <person name="Moolhuijzen P."/>
            <person name="Goolsby J.A."/>
            <person name="Tidwell J."/>
            <person name="Bellgard S.E."/>
            <person name="Bellgard M.I."/>
        </authorList>
    </citation>
    <scope>NUCLEOTIDE SEQUENCE</scope>
    <source>
        <tissue evidence="2">Shoot tissue taken approximately 20 cm above the soil surface</tissue>
    </source>
</reference>
<proteinExistence type="predicted"/>
<sequence>MAAAPPQRLSTAWERHRAAWAPAR</sequence>
<evidence type="ECO:0000256" key="1">
    <source>
        <dbReference type="SAM" id="MobiDB-lite"/>
    </source>
</evidence>
<organism evidence="2">
    <name type="scientific">Arundo donax</name>
    <name type="common">Giant reed</name>
    <name type="synonym">Donax arundinaceus</name>
    <dbReference type="NCBI Taxonomy" id="35708"/>
    <lineage>
        <taxon>Eukaryota</taxon>
        <taxon>Viridiplantae</taxon>
        <taxon>Streptophyta</taxon>
        <taxon>Embryophyta</taxon>
        <taxon>Tracheophyta</taxon>
        <taxon>Spermatophyta</taxon>
        <taxon>Magnoliopsida</taxon>
        <taxon>Liliopsida</taxon>
        <taxon>Poales</taxon>
        <taxon>Poaceae</taxon>
        <taxon>PACMAD clade</taxon>
        <taxon>Arundinoideae</taxon>
        <taxon>Arundineae</taxon>
        <taxon>Arundo</taxon>
    </lineage>
</organism>
<dbReference type="AlphaFoldDB" id="A0A0A9HN11"/>
<evidence type="ECO:0000313" key="2">
    <source>
        <dbReference type="EMBL" id="JAE37229.1"/>
    </source>
</evidence>
<accession>A0A0A9HN11</accession>
<protein>
    <submittedName>
        <fullName evidence="2">Uncharacterized protein</fullName>
    </submittedName>
</protein>
<dbReference type="EMBL" id="GBRH01160667">
    <property type="protein sequence ID" value="JAE37229.1"/>
    <property type="molecule type" value="Transcribed_RNA"/>
</dbReference>
<name>A0A0A9HN11_ARUDO</name>
<feature type="region of interest" description="Disordered" evidence="1">
    <location>
        <begin position="1"/>
        <end position="24"/>
    </location>
</feature>
<reference evidence="2" key="1">
    <citation type="submission" date="2014-09" db="EMBL/GenBank/DDBJ databases">
        <authorList>
            <person name="Magalhaes I.L.F."/>
            <person name="Oliveira U."/>
            <person name="Santos F.R."/>
            <person name="Vidigal T.H.D.A."/>
            <person name="Brescovit A.D."/>
            <person name="Santos A.J."/>
        </authorList>
    </citation>
    <scope>NUCLEOTIDE SEQUENCE</scope>
    <source>
        <tissue evidence="2">Shoot tissue taken approximately 20 cm above the soil surface</tissue>
    </source>
</reference>